<name>A0A927FCR6_9BACT</name>
<gene>
    <name evidence="3" type="ORF">IEN85_23350</name>
</gene>
<feature type="transmembrane region" description="Helical" evidence="1">
    <location>
        <begin position="102"/>
        <end position="119"/>
    </location>
</feature>
<feature type="transmembrane region" description="Helical" evidence="1">
    <location>
        <begin position="207"/>
        <end position="228"/>
    </location>
</feature>
<feature type="domain" description="DUF5009" evidence="2">
    <location>
        <begin position="12"/>
        <end position="109"/>
    </location>
</feature>
<evidence type="ECO:0000313" key="3">
    <source>
        <dbReference type="EMBL" id="MBD5782454.1"/>
    </source>
</evidence>
<protein>
    <submittedName>
        <fullName evidence="3">DUF5009 domain-containing protein</fullName>
    </submittedName>
</protein>
<feature type="transmembrane region" description="Helical" evidence="1">
    <location>
        <begin position="240"/>
        <end position="259"/>
    </location>
</feature>
<dbReference type="RefSeq" id="WP_191619535.1">
    <property type="nucleotide sequence ID" value="NZ_JACYFG010000061.1"/>
</dbReference>
<proteinExistence type="predicted"/>
<evidence type="ECO:0000313" key="4">
    <source>
        <dbReference type="Proteomes" id="UP000622317"/>
    </source>
</evidence>
<dbReference type="Pfam" id="PF16401">
    <property type="entry name" value="DUF5009"/>
    <property type="match status" value="1"/>
</dbReference>
<keyword evidence="1" id="KW-0812">Transmembrane</keyword>
<feature type="transmembrane region" description="Helical" evidence="1">
    <location>
        <begin position="151"/>
        <end position="170"/>
    </location>
</feature>
<keyword evidence="4" id="KW-1185">Reference proteome</keyword>
<dbReference type="AlphaFoldDB" id="A0A927FCR6"/>
<dbReference type="Proteomes" id="UP000622317">
    <property type="component" value="Unassembled WGS sequence"/>
</dbReference>
<keyword evidence="1" id="KW-0472">Membrane</keyword>
<dbReference type="InterPro" id="IPR032176">
    <property type="entry name" value="DUF5009"/>
</dbReference>
<organism evidence="3 4">
    <name type="scientific">Pelagicoccus enzymogenes</name>
    <dbReference type="NCBI Taxonomy" id="2773457"/>
    <lineage>
        <taxon>Bacteria</taxon>
        <taxon>Pseudomonadati</taxon>
        <taxon>Verrucomicrobiota</taxon>
        <taxon>Opitutia</taxon>
        <taxon>Puniceicoccales</taxon>
        <taxon>Pelagicoccaceae</taxon>
        <taxon>Pelagicoccus</taxon>
    </lineage>
</organism>
<reference evidence="3" key="1">
    <citation type="submission" date="2020-09" db="EMBL/GenBank/DDBJ databases">
        <title>Pelagicoccus enzymogenes sp. nov. with an EPS production, isolated from marine sediment.</title>
        <authorList>
            <person name="Feng X."/>
        </authorList>
    </citation>
    <scope>NUCLEOTIDE SEQUENCE</scope>
    <source>
        <strain evidence="3">NFK12</strain>
    </source>
</reference>
<dbReference type="PANTHER" id="PTHR31061:SF24">
    <property type="entry name" value="LD22376P"/>
    <property type="match status" value="1"/>
</dbReference>
<evidence type="ECO:0000256" key="1">
    <source>
        <dbReference type="SAM" id="Phobius"/>
    </source>
</evidence>
<feature type="transmembrane region" description="Helical" evidence="1">
    <location>
        <begin position="303"/>
        <end position="320"/>
    </location>
</feature>
<sequence>MSAANLPSSRLVSLDALRGFDMLWIVGADAFAAAFRQFEPGPVQAFLVRQFDHPAWAGFTFYDLIFPLFLFMMGTAIPFSLDKIIQNGGRADAVKRILRRSLLLYVLGVIYYGGLSSGWDEVRWVGVLQRLAICYLAASMLYLFVRPRGQVIACAALLLGYWALLTFVPVPDIAPGDYSRGQNLANWIDANYLPGKVWYGDYDPEGLLSTLPAVASCLFGVFAGRWLRQAPPQYTPANRALVLALGGVALIAIGGLWAFQFPIVKRIWTSSYALVAGGGSAILLGLFYYLIDVRGWKKWAHPFVWIGTNALTIYLLSRFIDFGDLSARLIGGPLSGGLNAILPGLGALAECMLGIALCVAICRFLYRHKVFIRL</sequence>
<dbReference type="PANTHER" id="PTHR31061">
    <property type="entry name" value="LD22376P"/>
    <property type="match status" value="1"/>
</dbReference>
<keyword evidence="1" id="KW-1133">Transmembrane helix</keyword>
<evidence type="ECO:0000259" key="2">
    <source>
        <dbReference type="Pfam" id="PF16401"/>
    </source>
</evidence>
<feature type="transmembrane region" description="Helical" evidence="1">
    <location>
        <begin position="59"/>
        <end position="81"/>
    </location>
</feature>
<feature type="transmembrane region" description="Helical" evidence="1">
    <location>
        <begin position="125"/>
        <end position="144"/>
    </location>
</feature>
<accession>A0A927FCR6</accession>
<dbReference type="EMBL" id="JACYFG010000061">
    <property type="protein sequence ID" value="MBD5782454.1"/>
    <property type="molecule type" value="Genomic_DNA"/>
</dbReference>
<feature type="transmembrane region" description="Helical" evidence="1">
    <location>
        <begin position="271"/>
        <end position="291"/>
    </location>
</feature>
<feature type="transmembrane region" description="Helical" evidence="1">
    <location>
        <begin position="340"/>
        <end position="366"/>
    </location>
</feature>
<comment type="caution">
    <text evidence="3">The sequence shown here is derived from an EMBL/GenBank/DDBJ whole genome shotgun (WGS) entry which is preliminary data.</text>
</comment>